<keyword evidence="3 5" id="KW-0460">Magnesium</keyword>
<proteinExistence type="predicted"/>
<dbReference type="OrthoDB" id="348111at2"/>
<evidence type="ECO:0000313" key="7">
    <source>
        <dbReference type="EMBL" id="EWC42476.1"/>
    </source>
</evidence>
<feature type="domain" description="HpcH/HpaI aldolase/citrate lyase" evidence="6">
    <location>
        <begin position="4"/>
        <end position="207"/>
    </location>
</feature>
<protein>
    <submittedName>
        <fullName evidence="7">Aldolase</fullName>
    </submittedName>
</protein>
<feature type="binding site" evidence="5">
    <location>
        <position position="114"/>
    </location>
    <ligand>
        <name>Mg(2+)</name>
        <dbReference type="ChEBI" id="CHEBI:18420"/>
    </ligand>
</feature>
<evidence type="ECO:0000256" key="5">
    <source>
        <dbReference type="PIRSR" id="PIRSR015582-2"/>
    </source>
</evidence>
<keyword evidence="2 5" id="KW-0479">Metal-binding</keyword>
<dbReference type="SUPFAM" id="SSF51621">
    <property type="entry name" value="Phosphoenolpyruvate/pyruvate domain"/>
    <property type="match status" value="1"/>
</dbReference>
<evidence type="ECO:0000259" key="6">
    <source>
        <dbReference type="Pfam" id="PF03328"/>
    </source>
</evidence>
<comment type="cofactor">
    <cofactor evidence="1">
        <name>Mg(2+)</name>
        <dbReference type="ChEBI" id="CHEBI:18420"/>
    </cofactor>
</comment>
<dbReference type="AlphaFoldDB" id="A0A061JRW0"/>
<dbReference type="HOGENOM" id="CLU_044864_2_0_6"/>
<dbReference type="EMBL" id="AMCZ02000004">
    <property type="protein sequence ID" value="EWC42476.1"/>
    <property type="molecule type" value="Genomic_DNA"/>
</dbReference>
<evidence type="ECO:0000256" key="4">
    <source>
        <dbReference type="PIRSR" id="PIRSR015582-1"/>
    </source>
</evidence>
<dbReference type="InterPro" id="IPR011206">
    <property type="entry name" value="Citrate_lyase_beta/mcl1/mcl2"/>
</dbReference>
<feature type="binding site" evidence="5">
    <location>
        <position position="140"/>
    </location>
    <ligand>
        <name>Mg(2+)</name>
        <dbReference type="ChEBI" id="CHEBI:18420"/>
    </ligand>
</feature>
<comment type="caution">
    <text evidence="7">The sequence shown here is derived from an EMBL/GenBank/DDBJ whole genome shotgun (WGS) entry which is preliminary data.</text>
</comment>
<dbReference type="eggNOG" id="COG2301">
    <property type="taxonomic scope" value="Bacteria"/>
</dbReference>
<dbReference type="GO" id="GO:0006107">
    <property type="term" value="P:oxaloacetate metabolic process"/>
    <property type="evidence" value="ECO:0007669"/>
    <property type="project" value="TreeGrafter"/>
</dbReference>
<dbReference type="GO" id="GO:0003824">
    <property type="term" value="F:catalytic activity"/>
    <property type="evidence" value="ECO:0007669"/>
    <property type="project" value="InterPro"/>
</dbReference>
<evidence type="ECO:0000313" key="8">
    <source>
        <dbReference type="Proteomes" id="UP000026923"/>
    </source>
</evidence>
<evidence type="ECO:0000256" key="2">
    <source>
        <dbReference type="ARBA" id="ARBA00022723"/>
    </source>
</evidence>
<accession>A0A061JRW0</accession>
<dbReference type="PANTHER" id="PTHR32308:SF10">
    <property type="entry name" value="CITRATE LYASE SUBUNIT BETA"/>
    <property type="match status" value="1"/>
</dbReference>
<dbReference type="PIRSF" id="PIRSF015582">
    <property type="entry name" value="Cit_lyase_B"/>
    <property type="match status" value="1"/>
</dbReference>
<dbReference type="Proteomes" id="UP000026923">
    <property type="component" value="Unassembled WGS sequence"/>
</dbReference>
<name>A0A061JRW0_STUST</name>
<dbReference type="InterPro" id="IPR015813">
    <property type="entry name" value="Pyrv/PenolPyrv_kinase-like_dom"/>
</dbReference>
<feature type="binding site" evidence="4">
    <location>
        <position position="114"/>
    </location>
    <ligand>
        <name>substrate</name>
    </ligand>
</feature>
<gene>
    <name evidence="7" type="ORF">B597_005655</name>
</gene>
<sequence length="266" mass="28534">MAARSYLFVPGDRPERFDKACAAGADVVILDLEDAVSPERKNQAREAIRTWLEAGGKAWVRLNGSDTEWYADDCSLLATPGLLGVSLPKAETTAQISALARRLAEPLRILPIVETARGISNAEEIAGAPKVQCLAFGSVDFQVDTGILGDGDELLFARSRLVLASALARIGAPVDGVTTNLDNLELLASDVRRARQQGFAGKLCVHPKQVAPINDGFLPAEHEVQWAQAVIDIVAKHQGVGAISFNGKLIDLPVILRAQRILENLT</sequence>
<dbReference type="InterPro" id="IPR005000">
    <property type="entry name" value="Aldolase/citrate-lyase_domain"/>
</dbReference>
<evidence type="ECO:0000256" key="3">
    <source>
        <dbReference type="ARBA" id="ARBA00022842"/>
    </source>
</evidence>
<evidence type="ECO:0000256" key="1">
    <source>
        <dbReference type="ARBA" id="ARBA00001946"/>
    </source>
</evidence>
<dbReference type="PANTHER" id="PTHR32308">
    <property type="entry name" value="LYASE BETA SUBUNIT, PUTATIVE (AFU_ORTHOLOGUE AFUA_4G13030)-RELATED"/>
    <property type="match status" value="1"/>
</dbReference>
<feature type="binding site" evidence="4">
    <location>
        <position position="61"/>
    </location>
    <ligand>
        <name>substrate</name>
    </ligand>
</feature>
<dbReference type="Pfam" id="PF03328">
    <property type="entry name" value="HpcH_HpaI"/>
    <property type="match status" value="1"/>
</dbReference>
<dbReference type="GO" id="GO:0000287">
    <property type="term" value="F:magnesium ion binding"/>
    <property type="evidence" value="ECO:0007669"/>
    <property type="project" value="TreeGrafter"/>
</dbReference>
<dbReference type="Gene3D" id="3.20.20.60">
    <property type="entry name" value="Phosphoenolpyruvate-binding domains"/>
    <property type="match status" value="1"/>
</dbReference>
<reference evidence="7 8" key="1">
    <citation type="journal article" date="2013" name="Genome Announc.">
        <title>Draft Genome of the Nitrogen-Fixing Bacterium Pseudomonas stutzeri Strain KOS6 Isolated from Industrial Hydrocarbon Sludge.</title>
        <authorList>
            <person name="Grigoryeva T.V."/>
            <person name="Laikov A.V."/>
            <person name="Naumova R.P."/>
            <person name="Manolov A.I."/>
            <person name="Larin A.K."/>
            <person name="Karpova I.Y."/>
            <person name="Semashko T.A."/>
            <person name="Alexeev D.G."/>
            <person name="Kostryukova E.S."/>
            <person name="Muller R."/>
            <person name="Govorun V.M."/>
        </authorList>
    </citation>
    <scope>NUCLEOTIDE SEQUENCE [LARGE SCALE GENOMIC DNA]</scope>
    <source>
        <strain evidence="7 8">KOS6</strain>
    </source>
</reference>
<dbReference type="RefSeq" id="WP_024161928.1">
    <property type="nucleotide sequence ID" value="NZ_KK020676.1"/>
</dbReference>
<dbReference type="InterPro" id="IPR040442">
    <property type="entry name" value="Pyrv_kinase-like_dom_sf"/>
</dbReference>
<organism evidence="7 8">
    <name type="scientific">Stutzerimonas stutzeri KOS6</name>
    <dbReference type="NCBI Taxonomy" id="1218352"/>
    <lineage>
        <taxon>Bacteria</taxon>
        <taxon>Pseudomonadati</taxon>
        <taxon>Pseudomonadota</taxon>
        <taxon>Gammaproteobacteria</taxon>
        <taxon>Pseudomonadales</taxon>
        <taxon>Pseudomonadaceae</taxon>
        <taxon>Stutzerimonas</taxon>
    </lineage>
</organism>